<dbReference type="Proteomes" id="UP001139646">
    <property type="component" value="Unassembled WGS sequence"/>
</dbReference>
<accession>A0ABS9WW80</accession>
<dbReference type="SUPFAM" id="SSF117074">
    <property type="entry name" value="Hypothetical protein PA1324"/>
    <property type="match status" value="1"/>
</dbReference>
<sequence>MQLIDSRDNEKDNLNVIPIATVITGKDGTYLFDGLPPGEYEVRFIHPQGGVIYGYPVSDEPGVDLAAGTIRKLILEGGEHIDEQNLPIDPSGVVYDSETRETVAGATVTLVAPPGFDADRDLIGGQDNMSQITGEDGLYQFLFFTSAPSGVYSLTIVEPMGYLAGTSTLIPPVLIRQIF</sequence>
<dbReference type="Gene3D" id="2.60.40.1120">
    <property type="entry name" value="Carboxypeptidase-like, regulatory domain"/>
    <property type="match status" value="1"/>
</dbReference>
<gene>
    <name evidence="1" type="ORF">L3081_00150</name>
</gene>
<dbReference type="SUPFAM" id="SSF49478">
    <property type="entry name" value="Cna protein B-type domain"/>
    <property type="match status" value="1"/>
</dbReference>
<proteinExistence type="predicted"/>
<dbReference type="EMBL" id="JAKKSL010000001">
    <property type="protein sequence ID" value="MCI2282096.1"/>
    <property type="molecule type" value="Genomic_DNA"/>
</dbReference>
<dbReference type="RefSeq" id="WP_242282673.1">
    <property type="nucleotide sequence ID" value="NZ_JAKKSL010000001.1"/>
</dbReference>
<evidence type="ECO:0000313" key="2">
    <source>
        <dbReference type="Proteomes" id="UP001139646"/>
    </source>
</evidence>
<comment type="caution">
    <text evidence="1">The sequence shown here is derived from an EMBL/GenBank/DDBJ whole genome shotgun (WGS) entry which is preliminary data.</text>
</comment>
<name>A0ABS9WW80_9GAMM</name>
<protein>
    <recommendedName>
        <fullName evidence="3">SD-repeat containing protein B domain-containing protein</fullName>
    </recommendedName>
</protein>
<keyword evidence="2" id="KW-1185">Reference proteome</keyword>
<evidence type="ECO:0008006" key="3">
    <source>
        <dbReference type="Google" id="ProtNLM"/>
    </source>
</evidence>
<dbReference type="Gene3D" id="2.60.40.10">
    <property type="entry name" value="Immunoglobulins"/>
    <property type="match status" value="1"/>
</dbReference>
<organism evidence="1 2">
    <name type="scientific">Colwellia maritima</name>
    <dbReference type="NCBI Taxonomy" id="2912588"/>
    <lineage>
        <taxon>Bacteria</taxon>
        <taxon>Pseudomonadati</taxon>
        <taxon>Pseudomonadota</taxon>
        <taxon>Gammaproteobacteria</taxon>
        <taxon>Alteromonadales</taxon>
        <taxon>Colwelliaceae</taxon>
        <taxon>Colwellia</taxon>
    </lineage>
</organism>
<dbReference type="InterPro" id="IPR013783">
    <property type="entry name" value="Ig-like_fold"/>
</dbReference>
<reference evidence="1" key="1">
    <citation type="submission" date="2022-01" db="EMBL/GenBank/DDBJ databases">
        <title>Colwellia maritima, isolated from seawater.</title>
        <authorList>
            <person name="Kristyanto S."/>
            <person name="Jung J."/>
            <person name="Jeon C.O."/>
        </authorList>
    </citation>
    <scope>NUCLEOTIDE SEQUENCE</scope>
    <source>
        <strain evidence="1">MSW7</strain>
    </source>
</reference>
<evidence type="ECO:0000313" key="1">
    <source>
        <dbReference type="EMBL" id="MCI2282096.1"/>
    </source>
</evidence>